<feature type="domain" description="Malonyl-CoA:ACP transacylase (MAT)" evidence="3">
    <location>
        <begin position="9"/>
        <end position="306"/>
    </location>
</feature>
<evidence type="ECO:0000256" key="1">
    <source>
        <dbReference type="ARBA" id="ARBA00022450"/>
    </source>
</evidence>
<dbReference type="Proteomes" id="UP000661077">
    <property type="component" value="Unassembled WGS sequence"/>
</dbReference>
<keyword evidence="2" id="KW-0597">Phosphoprotein</keyword>
<evidence type="ECO:0000313" key="5">
    <source>
        <dbReference type="Proteomes" id="UP000661077"/>
    </source>
</evidence>
<evidence type="ECO:0000256" key="2">
    <source>
        <dbReference type="ARBA" id="ARBA00022553"/>
    </source>
</evidence>
<dbReference type="InterPro" id="IPR050091">
    <property type="entry name" value="PKS_NRPS_Biosynth_Enz"/>
</dbReference>
<proteinExistence type="predicted"/>
<dbReference type="PANTHER" id="PTHR43775:SF37">
    <property type="entry name" value="SI:DKEY-61P9.11"/>
    <property type="match status" value="1"/>
</dbReference>
<keyword evidence="5" id="KW-1185">Reference proteome</keyword>
<evidence type="ECO:0000259" key="3">
    <source>
        <dbReference type="SMART" id="SM00827"/>
    </source>
</evidence>
<dbReference type="EMBL" id="JAEVLS010000008">
    <property type="protein sequence ID" value="MBM0108586.1"/>
    <property type="molecule type" value="Genomic_DNA"/>
</dbReference>
<comment type="caution">
    <text evidence="4">The sequence shown here is derived from an EMBL/GenBank/DDBJ whole genome shotgun (WGS) entry which is preliminary data.</text>
</comment>
<reference evidence="4 5" key="1">
    <citation type="journal article" date="2021" name="Int. J. Syst. Evol. Microbiol.">
        <title>Steroidobacter gossypii sp. nov., isolated from soil of cotton cropping field.</title>
        <authorList>
            <person name="Huang R."/>
            <person name="Yang S."/>
            <person name="Zhen C."/>
            <person name="Liu W."/>
        </authorList>
    </citation>
    <scope>NUCLEOTIDE SEQUENCE [LARGE SCALE GENOMIC DNA]</scope>
    <source>
        <strain evidence="4 5">S1-65</strain>
    </source>
</reference>
<dbReference type="GO" id="GO:0016746">
    <property type="term" value="F:acyltransferase activity"/>
    <property type="evidence" value="ECO:0007669"/>
    <property type="project" value="UniProtKB-KW"/>
</dbReference>
<dbReference type="InterPro" id="IPR014043">
    <property type="entry name" value="Acyl_transferase_dom"/>
</dbReference>
<dbReference type="InterPro" id="IPR001227">
    <property type="entry name" value="Ac_transferase_dom_sf"/>
</dbReference>
<keyword evidence="4" id="KW-0808">Transferase</keyword>
<accession>A0ABS1X5S5</accession>
<dbReference type="Gene3D" id="3.30.70.3290">
    <property type="match status" value="1"/>
</dbReference>
<dbReference type="RefSeq" id="WP_203170735.1">
    <property type="nucleotide sequence ID" value="NZ_JAEVLS010000008.1"/>
</dbReference>
<evidence type="ECO:0000313" key="4">
    <source>
        <dbReference type="EMBL" id="MBM0108586.1"/>
    </source>
</evidence>
<dbReference type="Pfam" id="PF00698">
    <property type="entry name" value="Acyl_transf_1"/>
    <property type="match status" value="1"/>
</dbReference>
<dbReference type="SMART" id="SM00827">
    <property type="entry name" value="PKS_AT"/>
    <property type="match status" value="1"/>
</dbReference>
<organism evidence="4 5">
    <name type="scientific">Steroidobacter gossypii</name>
    <dbReference type="NCBI Taxonomy" id="2805490"/>
    <lineage>
        <taxon>Bacteria</taxon>
        <taxon>Pseudomonadati</taxon>
        <taxon>Pseudomonadota</taxon>
        <taxon>Gammaproteobacteria</taxon>
        <taxon>Steroidobacterales</taxon>
        <taxon>Steroidobacteraceae</taxon>
        <taxon>Steroidobacter</taxon>
    </lineage>
</organism>
<dbReference type="PANTHER" id="PTHR43775">
    <property type="entry name" value="FATTY ACID SYNTHASE"/>
    <property type="match status" value="1"/>
</dbReference>
<dbReference type="SUPFAM" id="SSF52151">
    <property type="entry name" value="FabD/lysophospholipase-like"/>
    <property type="match status" value="1"/>
</dbReference>
<dbReference type="InterPro" id="IPR016035">
    <property type="entry name" value="Acyl_Trfase/lysoPLipase"/>
</dbReference>
<keyword evidence="1" id="KW-0596">Phosphopantetheine</keyword>
<keyword evidence="4" id="KW-0012">Acyltransferase</keyword>
<dbReference type="Gene3D" id="3.40.366.10">
    <property type="entry name" value="Malonyl-Coenzyme A Acyl Carrier Protein, domain 2"/>
    <property type="match status" value="1"/>
</dbReference>
<protein>
    <submittedName>
        <fullName evidence="4">Acyltransferase domain-containing protein</fullName>
    </submittedName>
</protein>
<gene>
    <name evidence="4" type="ORF">JM946_27955</name>
</gene>
<name>A0ABS1X5S5_9GAMM</name>
<sequence length="322" mass="35661">MPHAPTVFMFSGQGSHYFQMGRELYERNEIFRRCMARLDAIACAMAGQSVIETIYSPRHKSETFDRTLLTHPAIFMVEYSLAQSLMAAGVKPDLTLGASLGTFAAATIAGWLSVEDAMAAVLKQAIAFETCCEPGGIIAVLADPTLMDERVFREHCELAGINFASHFAVSMAQAAVPVIEAHLSHRQIVFQRLPVSFAFHSRWIEEAQAPFESFMRSSVRCTRGPLPLVCCELGRPLESASELSFWRVVRHPIRFREAIACLEQRGMHRYIDVGPAGTLAMFLKYQLTAATQSTVHAILTPLGQDQKNFARLLSDVGVESPH</sequence>